<evidence type="ECO:0000256" key="1">
    <source>
        <dbReference type="SAM" id="MobiDB-lite"/>
    </source>
</evidence>
<accession>A0A0A9D2W4</accession>
<feature type="compositionally biased region" description="Basic and acidic residues" evidence="1">
    <location>
        <begin position="41"/>
        <end position="50"/>
    </location>
</feature>
<organism evidence="2">
    <name type="scientific">Arundo donax</name>
    <name type="common">Giant reed</name>
    <name type="synonym">Donax arundinaceus</name>
    <dbReference type="NCBI Taxonomy" id="35708"/>
    <lineage>
        <taxon>Eukaryota</taxon>
        <taxon>Viridiplantae</taxon>
        <taxon>Streptophyta</taxon>
        <taxon>Embryophyta</taxon>
        <taxon>Tracheophyta</taxon>
        <taxon>Spermatophyta</taxon>
        <taxon>Magnoliopsida</taxon>
        <taxon>Liliopsida</taxon>
        <taxon>Poales</taxon>
        <taxon>Poaceae</taxon>
        <taxon>PACMAD clade</taxon>
        <taxon>Arundinoideae</taxon>
        <taxon>Arundineae</taxon>
        <taxon>Arundo</taxon>
    </lineage>
</organism>
<name>A0A0A9D2W4_ARUDO</name>
<reference evidence="2" key="2">
    <citation type="journal article" date="2015" name="Data Brief">
        <title>Shoot transcriptome of the giant reed, Arundo donax.</title>
        <authorList>
            <person name="Barrero R.A."/>
            <person name="Guerrero F.D."/>
            <person name="Moolhuijzen P."/>
            <person name="Goolsby J.A."/>
            <person name="Tidwell J."/>
            <person name="Bellgard S.E."/>
            <person name="Bellgard M.I."/>
        </authorList>
    </citation>
    <scope>NUCLEOTIDE SEQUENCE</scope>
    <source>
        <tissue evidence="2">Shoot tissue taken approximately 20 cm above the soil surface</tissue>
    </source>
</reference>
<reference evidence="2" key="1">
    <citation type="submission" date="2014-09" db="EMBL/GenBank/DDBJ databases">
        <authorList>
            <person name="Magalhaes I.L.F."/>
            <person name="Oliveira U."/>
            <person name="Santos F.R."/>
            <person name="Vidigal T.H.D.A."/>
            <person name="Brescovit A.D."/>
            <person name="Santos A.J."/>
        </authorList>
    </citation>
    <scope>NUCLEOTIDE SEQUENCE</scope>
    <source>
        <tissue evidence="2">Shoot tissue taken approximately 20 cm above the soil surface</tissue>
    </source>
</reference>
<feature type="region of interest" description="Disordered" evidence="1">
    <location>
        <begin position="1"/>
        <end position="57"/>
    </location>
</feature>
<evidence type="ECO:0000313" key="2">
    <source>
        <dbReference type="EMBL" id="JAD81028.1"/>
    </source>
</evidence>
<dbReference type="AlphaFoldDB" id="A0A0A9D2W4"/>
<dbReference type="EMBL" id="GBRH01216867">
    <property type="protein sequence ID" value="JAD81028.1"/>
    <property type="molecule type" value="Transcribed_RNA"/>
</dbReference>
<proteinExistence type="predicted"/>
<sequence>MYPVEPYPSHRSKERNPLLISAVSPCYDESPARMSRGRRRGRDDDGEASRGRWWRRR</sequence>
<protein>
    <submittedName>
        <fullName evidence="2">Uncharacterized protein</fullName>
    </submittedName>
</protein>